<evidence type="ECO:0000256" key="1">
    <source>
        <dbReference type="SAM" id="SignalP"/>
    </source>
</evidence>
<dbReference type="EMBL" id="FQYR01000002">
    <property type="protein sequence ID" value="SHI56915.1"/>
    <property type="molecule type" value="Genomic_DNA"/>
</dbReference>
<feature type="signal peptide" evidence="1">
    <location>
        <begin position="1"/>
        <end position="27"/>
    </location>
</feature>
<protein>
    <recommendedName>
        <fullName evidence="4">DUF4426 domain-containing protein</fullName>
    </recommendedName>
</protein>
<proteinExistence type="predicted"/>
<dbReference type="AlphaFoldDB" id="A0A1M6C7B8"/>
<dbReference type="Proteomes" id="UP000184510">
    <property type="component" value="Unassembled WGS sequence"/>
</dbReference>
<gene>
    <name evidence="2" type="ORF">SAMN02745181_0408</name>
</gene>
<sequence length="148" mass="16925">MRIQSWYQDKLMKSLILLMLMCCCSLAGDNFRVVTKDIDIESDEWGSIRIASDVFTTSASTARVYVSINKLSKDLKGKAKLCIHGYHILGASHLPLITKEYEWDGVFNFYALSDIPIASPEYKVFMKLTDVKPKTKYKVIFTILELDE</sequence>
<keyword evidence="1" id="KW-0732">Signal</keyword>
<evidence type="ECO:0008006" key="4">
    <source>
        <dbReference type="Google" id="ProtNLM"/>
    </source>
</evidence>
<dbReference type="InParanoid" id="A0A1M6C7B8"/>
<keyword evidence="3" id="KW-1185">Reference proteome</keyword>
<organism evidence="2 3">
    <name type="scientific">Rubritalea squalenifaciens DSM 18772</name>
    <dbReference type="NCBI Taxonomy" id="1123071"/>
    <lineage>
        <taxon>Bacteria</taxon>
        <taxon>Pseudomonadati</taxon>
        <taxon>Verrucomicrobiota</taxon>
        <taxon>Verrucomicrobiia</taxon>
        <taxon>Verrucomicrobiales</taxon>
        <taxon>Rubritaleaceae</taxon>
        <taxon>Rubritalea</taxon>
    </lineage>
</organism>
<evidence type="ECO:0000313" key="3">
    <source>
        <dbReference type="Proteomes" id="UP000184510"/>
    </source>
</evidence>
<feature type="chain" id="PRO_5012793637" description="DUF4426 domain-containing protein" evidence="1">
    <location>
        <begin position="28"/>
        <end position="148"/>
    </location>
</feature>
<name>A0A1M6C7B8_9BACT</name>
<evidence type="ECO:0000313" key="2">
    <source>
        <dbReference type="EMBL" id="SHI56915.1"/>
    </source>
</evidence>
<accession>A0A1M6C7B8</accession>
<reference evidence="2 3" key="1">
    <citation type="submission" date="2016-11" db="EMBL/GenBank/DDBJ databases">
        <authorList>
            <person name="Jaros S."/>
            <person name="Januszkiewicz K."/>
            <person name="Wedrychowicz H."/>
        </authorList>
    </citation>
    <scope>NUCLEOTIDE SEQUENCE [LARGE SCALE GENOMIC DNA]</scope>
    <source>
        <strain evidence="2 3">DSM 18772</strain>
    </source>
</reference>